<dbReference type="GO" id="GO:0005524">
    <property type="term" value="F:ATP binding"/>
    <property type="evidence" value="ECO:0007669"/>
    <property type="project" value="UniProtKB-UniRule"/>
</dbReference>
<dbReference type="HAMAP" id="MF_02040">
    <property type="entry name" value="Mrp_NBP35"/>
    <property type="match status" value="1"/>
</dbReference>
<dbReference type="InterPro" id="IPR027417">
    <property type="entry name" value="P-loop_NTPase"/>
</dbReference>
<dbReference type="PANTHER" id="PTHR42961">
    <property type="entry name" value="IRON-SULFUR PROTEIN NUBPL"/>
    <property type="match status" value="1"/>
</dbReference>
<dbReference type="SUPFAM" id="SSF52540">
    <property type="entry name" value="P-loop containing nucleoside triphosphate hydrolases"/>
    <property type="match status" value="1"/>
</dbReference>
<dbReference type="CDD" id="cd02037">
    <property type="entry name" value="Mrp_NBP35"/>
    <property type="match status" value="1"/>
</dbReference>
<dbReference type="STRING" id="29563.SAMN02983006_00954"/>
<dbReference type="GO" id="GO:0046872">
    <property type="term" value="F:metal ion binding"/>
    <property type="evidence" value="ECO:0007669"/>
    <property type="project" value="UniProtKB-KW"/>
</dbReference>
<dbReference type="Pfam" id="PF10609">
    <property type="entry name" value="ParA"/>
    <property type="match status" value="1"/>
</dbReference>
<dbReference type="PANTHER" id="PTHR42961:SF2">
    <property type="entry name" value="IRON-SULFUR PROTEIN NUBPL"/>
    <property type="match status" value="1"/>
</dbReference>
<evidence type="ECO:0000256" key="1">
    <source>
        <dbReference type="ARBA" id="ARBA00022723"/>
    </source>
</evidence>
<proteinExistence type="inferred from homology"/>
<evidence type="ECO:0000256" key="4">
    <source>
        <dbReference type="ARBA" id="ARBA00023004"/>
    </source>
</evidence>
<keyword evidence="1 6" id="KW-0479">Metal-binding</keyword>
<keyword evidence="6" id="KW-0378">Hydrolase</keyword>
<dbReference type="GO" id="GO:0140663">
    <property type="term" value="F:ATP-dependent FeS chaperone activity"/>
    <property type="evidence" value="ECO:0007669"/>
    <property type="project" value="InterPro"/>
</dbReference>
<reference evidence="7 8" key="1">
    <citation type="submission" date="2016-10" db="EMBL/GenBank/DDBJ databases">
        <authorList>
            <person name="de Groot N.N."/>
        </authorList>
    </citation>
    <scope>NUCLEOTIDE SEQUENCE [LARGE SCALE GENOMIC DNA]</scope>
    <source>
        <strain evidence="7 8">ATCC 51327</strain>
    </source>
</reference>
<evidence type="ECO:0000256" key="5">
    <source>
        <dbReference type="ARBA" id="ARBA00023014"/>
    </source>
</evidence>
<comment type="function">
    <text evidence="6">Binds and transfers iron-sulfur (Fe-S) clusters to target apoproteins. Can hydrolyze ATP.</text>
</comment>
<dbReference type="AlphaFoldDB" id="A0A1I4H1W7"/>
<keyword evidence="4 6" id="KW-0408">Iron</keyword>
<dbReference type="RefSeq" id="WP_089860494.1">
    <property type="nucleotide sequence ID" value="NZ_FOTI01000009.1"/>
</dbReference>
<dbReference type="Proteomes" id="UP000199006">
    <property type="component" value="Unassembled WGS sequence"/>
</dbReference>
<dbReference type="InterPro" id="IPR033756">
    <property type="entry name" value="YlxH/NBP35"/>
</dbReference>
<dbReference type="InterPro" id="IPR019591">
    <property type="entry name" value="Mrp/NBP35_ATP-bd"/>
</dbReference>
<evidence type="ECO:0000256" key="2">
    <source>
        <dbReference type="ARBA" id="ARBA00022741"/>
    </source>
</evidence>
<protein>
    <recommendedName>
        <fullName evidence="6">Iron-sulfur cluster carrier protein</fullName>
    </recommendedName>
</protein>
<keyword evidence="5 6" id="KW-0411">Iron-sulfur</keyword>
<dbReference type="GO" id="GO:0016226">
    <property type="term" value="P:iron-sulfur cluster assembly"/>
    <property type="evidence" value="ECO:0007669"/>
    <property type="project" value="InterPro"/>
</dbReference>
<comment type="similarity">
    <text evidence="6">Belongs to the Mrp/NBP35 ATP-binding proteins family.</text>
</comment>
<name>A0A1I4H1W7_9FIRM</name>
<dbReference type="OrthoDB" id="9809679at2"/>
<keyword evidence="3 6" id="KW-0067">ATP-binding</keyword>
<evidence type="ECO:0000256" key="6">
    <source>
        <dbReference type="HAMAP-Rule" id="MF_02040"/>
    </source>
</evidence>
<keyword evidence="8" id="KW-1185">Reference proteome</keyword>
<dbReference type="Gene3D" id="3.40.50.300">
    <property type="entry name" value="P-loop containing nucleotide triphosphate hydrolases"/>
    <property type="match status" value="1"/>
</dbReference>
<sequence length="277" mass="30061">MYSVVNKKIKLEHGSIKKKIIAVASGKGGVGKSTVTVNLATALAELGNKVGIIDADVRGFSIPRILGVSTKPKAVDEKEIIPPEVKGIKSISMGSFVDENSPVIWRAPLLGGALEQFFKDVRWGDLDYLLLDLPPGTGDMPLNIMQKVPHADILVVTTPQVTATKVAGRIGKMAEKMKLNLLGVVENMAYYQCNNCGQKEYIFGENGGQYLADYMETELLGQLPLISELRQRSDAGQPAIFADPDSLISREFIKIAQKLVAQDSGFDESIQAAQLKM</sequence>
<organism evidence="7 8">
    <name type="scientific">Halanaerobium salsuginis</name>
    <dbReference type="NCBI Taxonomy" id="29563"/>
    <lineage>
        <taxon>Bacteria</taxon>
        <taxon>Bacillati</taxon>
        <taxon>Bacillota</taxon>
        <taxon>Clostridia</taxon>
        <taxon>Halanaerobiales</taxon>
        <taxon>Halanaerobiaceae</taxon>
        <taxon>Halanaerobium</taxon>
    </lineage>
</organism>
<dbReference type="PROSITE" id="PS01215">
    <property type="entry name" value="MRP"/>
    <property type="match status" value="1"/>
</dbReference>
<feature type="binding site" evidence="6">
    <location>
        <begin position="26"/>
        <end position="33"/>
    </location>
    <ligand>
        <name>ATP</name>
        <dbReference type="ChEBI" id="CHEBI:30616"/>
    </ligand>
</feature>
<evidence type="ECO:0000256" key="3">
    <source>
        <dbReference type="ARBA" id="ARBA00022840"/>
    </source>
</evidence>
<dbReference type="GO" id="GO:0016887">
    <property type="term" value="F:ATP hydrolysis activity"/>
    <property type="evidence" value="ECO:0007669"/>
    <property type="project" value="UniProtKB-UniRule"/>
</dbReference>
<evidence type="ECO:0000313" key="7">
    <source>
        <dbReference type="EMBL" id="SFL36312.1"/>
    </source>
</evidence>
<dbReference type="InterPro" id="IPR000808">
    <property type="entry name" value="Mrp-like_CS"/>
</dbReference>
<dbReference type="FunFam" id="3.40.50.300:FF:001119">
    <property type="entry name" value="Iron-sulfur cluster carrier protein"/>
    <property type="match status" value="1"/>
</dbReference>
<dbReference type="InterPro" id="IPR044304">
    <property type="entry name" value="NUBPL-like"/>
</dbReference>
<dbReference type="GO" id="GO:0051539">
    <property type="term" value="F:4 iron, 4 sulfur cluster binding"/>
    <property type="evidence" value="ECO:0007669"/>
    <property type="project" value="TreeGrafter"/>
</dbReference>
<comment type="subunit">
    <text evidence="6">Homodimer.</text>
</comment>
<accession>A0A1I4H1W7</accession>
<dbReference type="EMBL" id="FOTI01000009">
    <property type="protein sequence ID" value="SFL36312.1"/>
    <property type="molecule type" value="Genomic_DNA"/>
</dbReference>
<gene>
    <name evidence="7" type="ORF">SAMN02983006_00954</name>
</gene>
<evidence type="ECO:0000313" key="8">
    <source>
        <dbReference type="Proteomes" id="UP000199006"/>
    </source>
</evidence>
<keyword evidence="2 6" id="KW-0547">Nucleotide-binding</keyword>